<organism evidence="2 3">
    <name type="scientific">Salmonella enterica subsp. enterica serovar Alachua str. R6-377</name>
    <dbReference type="NCBI Taxonomy" id="913241"/>
    <lineage>
        <taxon>Bacteria</taxon>
        <taxon>Pseudomonadati</taxon>
        <taxon>Pseudomonadota</taxon>
        <taxon>Gammaproteobacteria</taxon>
        <taxon>Enterobacterales</taxon>
        <taxon>Enterobacteriaceae</taxon>
        <taxon>Salmonella</taxon>
    </lineage>
</organism>
<protein>
    <submittedName>
        <fullName evidence="2">Uncharacterized protein</fullName>
    </submittedName>
</protein>
<dbReference type="EMBL" id="AFCJ01002371">
    <property type="protein sequence ID" value="EHC30063.1"/>
    <property type="molecule type" value="Genomic_DNA"/>
</dbReference>
<gene>
    <name evidence="2" type="ORF">LTSEALA_5559</name>
</gene>
<dbReference type="AlphaFoldDB" id="G5LW41"/>
<feature type="transmembrane region" description="Helical" evidence="1">
    <location>
        <begin position="43"/>
        <end position="60"/>
    </location>
</feature>
<comment type="caution">
    <text evidence="2">The sequence shown here is derived from an EMBL/GenBank/DDBJ whole genome shotgun (WGS) entry which is preliminary data.</text>
</comment>
<name>G5LW41_SALET</name>
<keyword evidence="1" id="KW-0812">Transmembrane</keyword>
<reference evidence="2 3" key="1">
    <citation type="journal article" date="2011" name="BMC Genomics">
        <title>Genome sequencing reveals diversification of virulence factor content and possible host adaptation in distinct subpopulations of Salmonella enterica.</title>
        <authorList>
            <person name="den Bakker H.C."/>
            <person name="Moreno Switt A.I."/>
            <person name="Govoni G."/>
            <person name="Cummings C.A."/>
            <person name="Ranieri M.L."/>
            <person name="Degoricija L."/>
            <person name="Hoelzer K."/>
            <person name="Rodriguez-Rivera L.D."/>
            <person name="Brown S."/>
            <person name="Bolchacova E."/>
            <person name="Furtado M.R."/>
            <person name="Wiedmann M."/>
        </authorList>
    </citation>
    <scope>NUCLEOTIDE SEQUENCE [LARGE SCALE GENOMIC DNA]</scope>
    <source>
        <strain evidence="2 3">R6-377</strain>
    </source>
</reference>
<sequence length="116" mass="13232">MDFIKCKRKISGKSGKFILVKTHFWQIYFGKDPFSKAEFIKAWIGWWVIAIVLLGVLSICTSLNLRGIGIALGFGFCQIHARYLTFVGWNKFIGVLGVFPVTNIILFIVLLFTKKK</sequence>
<keyword evidence="1" id="KW-1133">Transmembrane helix</keyword>
<proteinExistence type="predicted"/>
<dbReference type="PATRIC" id="fig|913241.3.peg.4254"/>
<keyword evidence="1" id="KW-0472">Membrane</keyword>
<evidence type="ECO:0000256" key="1">
    <source>
        <dbReference type="SAM" id="Phobius"/>
    </source>
</evidence>
<accession>G5LW41</accession>
<dbReference type="Proteomes" id="UP000004642">
    <property type="component" value="Unassembled WGS sequence"/>
</dbReference>
<evidence type="ECO:0000313" key="2">
    <source>
        <dbReference type="EMBL" id="EHC30063.1"/>
    </source>
</evidence>
<evidence type="ECO:0000313" key="3">
    <source>
        <dbReference type="Proteomes" id="UP000004642"/>
    </source>
</evidence>
<feature type="transmembrane region" description="Helical" evidence="1">
    <location>
        <begin position="92"/>
        <end position="112"/>
    </location>
</feature>